<evidence type="ECO:0000313" key="2">
    <source>
        <dbReference type="EMBL" id="PRQ27018.1"/>
    </source>
</evidence>
<name>A0A2P6PYJ8_ROSCH</name>
<accession>A0A2P6PYJ8</accession>
<keyword evidence="3" id="KW-1185">Reference proteome</keyword>
<evidence type="ECO:0000256" key="1">
    <source>
        <dbReference type="SAM" id="Phobius"/>
    </source>
</evidence>
<evidence type="ECO:0000313" key="3">
    <source>
        <dbReference type="Proteomes" id="UP000238479"/>
    </source>
</evidence>
<keyword evidence="1" id="KW-0472">Membrane</keyword>
<proteinExistence type="predicted"/>
<comment type="caution">
    <text evidence="2">The sequence shown here is derived from an EMBL/GenBank/DDBJ whole genome shotgun (WGS) entry which is preliminary data.</text>
</comment>
<dbReference type="EMBL" id="PDCK01000044">
    <property type="protein sequence ID" value="PRQ27018.1"/>
    <property type="molecule type" value="Genomic_DNA"/>
</dbReference>
<reference evidence="2 3" key="1">
    <citation type="journal article" date="2018" name="Nat. Genet.">
        <title>The Rosa genome provides new insights in the design of modern roses.</title>
        <authorList>
            <person name="Bendahmane M."/>
        </authorList>
    </citation>
    <scope>NUCLEOTIDE SEQUENCE [LARGE SCALE GENOMIC DNA]</scope>
    <source>
        <strain evidence="3">cv. Old Blush</strain>
    </source>
</reference>
<keyword evidence="1" id="KW-0812">Transmembrane</keyword>
<dbReference type="AlphaFoldDB" id="A0A2P6PYJ8"/>
<feature type="transmembrane region" description="Helical" evidence="1">
    <location>
        <begin position="20"/>
        <end position="44"/>
    </location>
</feature>
<dbReference type="Gramene" id="PRQ27018">
    <property type="protein sequence ID" value="PRQ27018"/>
    <property type="gene ID" value="RchiOBHm_Chr6g0300841"/>
</dbReference>
<dbReference type="Proteomes" id="UP000238479">
    <property type="component" value="Chromosome 6"/>
</dbReference>
<keyword evidence="1" id="KW-1133">Transmembrane helix</keyword>
<gene>
    <name evidence="2" type="ORF">RchiOBHm_Chr6g0300841</name>
</gene>
<sequence>MMLLYYVWTYEINHDIMCTFLSGVVIIVLAFVLQFPLSCFFFLYGMKFLTFYDEILWRF</sequence>
<organism evidence="2 3">
    <name type="scientific">Rosa chinensis</name>
    <name type="common">China rose</name>
    <dbReference type="NCBI Taxonomy" id="74649"/>
    <lineage>
        <taxon>Eukaryota</taxon>
        <taxon>Viridiplantae</taxon>
        <taxon>Streptophyta</taxon>
        <taxon>Embryophyta</taxon>
        <taxon>Tracheophyta</taxon>
        <taxon>Spermatophyta</taxon>
        <taxon>Magnoliopsida</taxon>
        <taxon>eudicotyledons</taxon>
        <taxon>Gunneridae</taxon>
        <taxon>Pentapetalae</taxon>
        <taxon>rosids</taxon>
        <taxon>fabids</taxon>
        <taxon>Rosales</taxon>
        <taxon>Rosaceae</taxon>
        <taxon>Rosoideae</taxon>
        <taxon>Rosoideae incertae sedis</taxon>
        <taxon>Rosa</taxon>
    </lineage>
</organism>
<protein>
    <submittedName>
        <fullName evidence="2">Uncharacterized protein</fullName>
    </submittedName>
</protein>